<dbReference type="InterPro" id="IPR014710">
    <property type="entry name" value="RmlC-like_jellyroll"/>
</dbReference>
<dbReference type="PANTHER" id="PTHR24567">
    <property type="entry name" value="CRP FAMILY TRANSCRIPTIONAL REGULATORY PROTEIN"/>
    <property type="match status" value="1"/>
</dbReference>
<dbReference type="SUPFAM" id="SSF51206">
    <property type="entry name" value="cAMP-binding domain-like"/>
    <property type="match status" value="1"/>
</dbReference>
<evidence type="ECO:0000313" key="6">
    <source>
        <dbReference type="EMBL" id="KKN06695.1"/>
    </source>
</evidence>
<dbReference type="GO" id="GO:0005829">
    <property type="term" value="C:cytosol"/>
    <property type="evidence" value="ECO:0007669"/>
    <property type="project" value="TreeGrafter"/>
</dbReference>
<dbReference type="InterPro" id="IPR012318">
    <property type="entry name" value="HTH_CRP"/>
</dbReference>
<dbReference type="PROSITE" id="PS51063">
    <property type="entry name" value="HTH_CRP_2"/>
    <property type="match status" value="1"/>
</dbReference>
<evidence type="ECO:0000256" key="2">
    <source>
        <dbReference type="ARBA" id="ARBA00023125"/>
    </source>
</evidence>
<dbReference type="Gene3D" id="2.60.120.10">
    <property type="entry name" value="Jelly Rolls"/>
    <property type="match status" value="1"/>
</dbReference>
<organism evidence="6">
    <name type="scientific">marine sediment metagenome</name>
    <dbReference type="NCBI Taxonomy" id="412755"/>
    <lineage>
        <taxon>unclassified sequences</taxon>
        <taxon>metagenomes</taxon>
        <taxon>ecological metagenomes</taxon>
    </lineage>
</organism>
<feature type="domain" description="Cyclic nucleotide-binding" evidence="4">
    <location>
        <begin position="15"/>
        <end position="116"/>
    </location>
</feature>
<reference evidence="6" key="1">
    <citation type="journal article" date="2015" name="Nature">
        <title>Complex archaea that bridge the gap between prokaryotes and eukaryotes.</title>
        <authorList>
            <person name="Spang A."/>
            <person name="Saw J.H."/>
            <person name="Jorgensen S.L."/>
            <person name="Zaremba-Niedzwiedzka K."/>
            <person name="Martijn J."/>
            <person name="Lind A.E."/>
            <person name="van Eijk R."/>
            <person name="Schleper C."/>
            <person name="Guy L."/>
            <person name="Ettema T.J."/>
        </authorList>
    </citation>
    <scope>NUCLEOTIDE SEQUENCE</scope>
</reference>
<proteinExistence type="predicted"/>
<evidence type="ECO:0000256" key="1">
    <source>
        <dbReference type="ARBA" id="ARBA00023015"/>
    </source>
</evidence>
<feature type="domain" description="HTH crp-type" evidence="5">
    <location>
        <begin position="130"/>
        <end position="198"/>
    </location>
</feature>
<evidence type="ECO:0000259" key="4">
    <source>
        <dbReference type="PROSITE" id="PS50042"/>
    </source>
</evidence>
<dbReference type="InterPro" id="IPR036390">
    <property type="entry name" value="WH_DNA-bd_sf"/>
</dbReference>
<dbReference type="AlphaFoldDB" id="A0A0F9MH03"/>
<sequence>MINIERAIEDIGRLKKYQKDELLFSAQQKADGLYYVQSGEIRVFKMDEQGREVEVVRLEAGDFLGEAILFVSAVFPFFAQAVKDSQVLFFDKNRIFKKIDEEPSIAKFFLNLLARKCLILNRRIETLGLQTVKKRLIKYLLLNCSGEKQCTVELRTKKVELAKILGTISETLSRNLKQIQDEGFIEVEGNKIHIKDCSKLRLELLS</sequence>
<protein>
    <recommendedName>
        <fullName evidence="7">HTH crp-type domain-containing protein</fullName>
    </recommendedName>
</protein>
<gene>
    <name evidence="6" type="ORF">LCGC14_1074670</name>
</gene>
<keyword evidence="1" id="KW-0805">Transcription regulation</keyword>
<dbReference type="CDD" id="cd00038">
    <property type="entry name" value="CAP_ED"/>
    <property type="match status" value="1"/>
</dbReference>
<dbReference type="SMART" id="SM00419">
    <property type="entry name" value="HTH_CRP"/>
    <property type="match status" value="1"/>
</dbReference>
<evidence type="ECO:0000256" key="3">
    <source>
        <dbReference type="ARBA" id="ARBA00023163"/>
    </source>
</evidence>
<dbReference type="InterPro" id="IPR018490">
    <property type="entry name" value="cNMP-bd_dom_sf"/>
</dbReference>
<accession>A0A0F9MH03</accession>
<dbReference type="SUPFAM" id="SSF46785">
    <property type="entry name" value="Winged helix' DNA-binding domain"/>
    <property type="match status" value="1"/>
</dbReference>
<name>A0A0F9MH03_9ZZZZ</name>
<dbReference type="PANTHER" id="PTHR24567:SF74">
    <property type="entry name" value="HTH-TYPE TRANSCRIPTIONAL REGULATOR ARCR"/>
    <property type="match status" value="1"/>
</dbReference>
<dbReference type="InterPro" id="IPR050397">
    <property type="entry name" value="Env_Response_Regulators"/>
</dbReference>
<dbReference type="Pfam" id="PF00027">
    <property type="entry name" value="cNMP_binding"/>
    <property type="match status" value="1"/>
</dbReference>
<comment type="caution">
    <text evidence="6">The sequence shown here is derived from an EMBL/GenBank/DDBJ whole genome shotgun (WGS) entry which is preliminary data.</text>
</comment>
<dbReference type="GO" id="GO:0003677">
    <property type="term" value="F:DNA binding"/>
    <property type="evidence" value="ECO:0007669"/>
    <property type="project" value="UniProtKB-KW"/>
</dbReference>
<evidence type="ECO:0008006" key="7">
    <source>
        <dbReference type="Google" id="ProtNLM"/>
    </source>
</evidence>
<dbReference type="SMART" id="SM00100">
    <property type="entry name" value="cNMP"/>
    <property type="match status" value="1"/>
</dbReference>
<dbReference type="Pfam" id="PF13545">
    <property type="entry name" value="HTH_Crp_2"/>
    <property type="match status" value="1"/>
</dbReference>
<keyword evidence="3" id="KW-0804">Transcription</keyword>
<keyword evidence="2" id="KW-0238">DNA-binding</keyword>
<dbReference type="InterPro" id="IPR000595">
    <property type="entry name" value="cNMP-bd_dom"/>
</dbReference>
<evidence type="ECO:0000259" key="5">
    <source>
        <dbReference type="PROSITE" id="PS51063"/>
    </source>
</evidence>
<dbReference type="PROSITE" id="PS50042">
    <property type="entry name" value="CNMP_BINDING_3"/>
    <property type="match status" value="1"/>
</dbReference>
<dbReference type="GO" id="GO:0003700">
    <property type="term" value="F:DNA-binding transcription factor activity"/>
    <property type="evidence" value="ECO:0007669"/>
    <property type="project" value="TreeGrafter"/>
</dbReference>
<dbReference type="EMBL" id="LAZR01004657">
    <property type="protein sequence ID" value="KKN06695.1"/>
    <property type="molecule type" value="Genomic_DNA"/>
</dbReference>